<keyword evidence="7 10" id="KW-0822">Tryptophan biosynthesis</keyword>
<comment type="pathway">
    <text evidence="2 10">Amino-acid biosynthesis; L-tryptophan biosynthesis; L-tryptophan from chorismate: step 3/5.</text>
</comment>
<evidence type="ECO:0000256" key="8">
    <source>
        <dbReference type="ARBA" id="ARBA00023141"/>
    </source>
</evidence>
<evidence type="ECO:0000313" key="13">
    <source>
        <dbReference type="Proteomes" id="UP000480185"/>
    </source>
</evidence>
<dbReference type="HAMAP" id="MF_00135">
    <property type="entry name" value="PRAI"/>
    <property type="match status" value="1"/>
</dbReference>
<comment type="similarity">
    <text evidence="3 10">Belongs to the TrpF family.</text>
</comment>
<dbReference type="OrthoDB" id="9786954at2"/>
<dbReference type="PANTHER" id="PTHR42894:SF1">
    <property type="entry name" value="N-(5'-PHOSPHORIBOSYL)ANTHRANILATE ISOMERASE"/>
    <property type="match status" value="1"/>
</dbReference>
<feature type="domain" description="N-(5'phosphoribosyl) anthranilate isomerase (PRAI)" evidence="11">
    <location>
        <begin position="3"/>
        <end position="196"/>
    </location>
</feature>
<evidence type="ECO:0000313" key="12">
    <source>
        <dbReference type="EMBL" id="MRG87544.1"/>
    </source>
</evidence>
<evidence type="ECO:0000256" key="5">
    <source>
        <dbReference type="ARBA" id="ARBA00022272"/>
    </source>
</evidence>
<comment type="catalytic activity">
    <reaction evidence="1 10">
        <text>N-(5-phospho-beta-D-ribosyl)anthranilate = 1-(2-carboxyphenylamino)-1-deoxy-D-ribulose 5-phosphate</text>
        <dbReference type="Rhea" id="RHEA:21540"/>
        <dbReference type="ChEBI" id="CHEBI:18277"/>
        <dbReference type="ChEBI" id="CHEBI:58613"/>
        <dbReference type="EC" id="5.3.1.24"/>
    </reaction>
</comment>
<dbReference type="CDD" id="cd00405">
    <property type="entry name" value="PRAI"/>
    <property type="match status" value="1"/>
</dbReference>
<comment type="caution">
    <text evidence="12">The sequence shown here is derived from an EMBL/GenBank/DDBJ whole genome shotgun (WGS) entry which is preliminary data.</text>
</comment>
<gene>
    <name evidence="10" type="primary">trpF</name>
    <name evidence="12" type="ORF">GH754_14725</name>
</gene>
<dbReference type="Gene3D" id="3.20.20.70">
    <property type="entry name" value="Aldolase class I"/>
    <property type="match status" value="1"/>
</dbReference>
<dbReference type="EC" id="5.3.1.24" evidence="4 10"/>
<dbReference type="AlphaFoldDB" id="A0A6G1X995"/>
<keyword evidence="13" id="KW-1185">Reference proteome</keyword>
<dbReference type="GO" id="GO:0000162">
    <property type="term" value="P:L-tryptophan biosynthetic process"/>
    <property type="evidence" value="ECO:0007669"/>
    <property type="project" value="UniProtKB-UniRule"/>
</dbReference>
<protein>
    <recommendedName>
        <fullName evidence="5 10">N-(5'-phosphoribosyl)anthranilate isomerase</fullName>
        <shortName evidence="10">PRAI</shortName>
        <ecNumber evidence="4 10">5.3.1.24</ecNumber>
    </recommendedName>
</protein>
<proteinExistence type="inferred from homology"/>
<dbReference type="NCBIfam" id="NF002300">
    <property type="entry name" value="PRK01222.1-7"/>
    <property type="match status" value="1"/>
</dbReference>
<dbReference type="FunFam" id="3.20.20.70:FF:000075">
    <property type="entry name" value="Tryptophan biosynthesis protein TRP1"/>
    <property type="match status" value="1"/>
</dbReference>
<keyword evidence="8 10" id="KW-0057">Aromatic amino acid biosynthesis</keyword>
<evidence type="ECO:0000256" key="4">
    <source>
        <dbReference type="ARBA" id="ARBA00012572"/>
    </source>
</evidence>
<evidence type="ECO:0000259" key="11">
    <source>
        <dbReference type="Pfam" id="PF00697"/>
    </source>
</evidence>
<dbReference type="InterPro" id="IPR001240">
    <property type="entry name" value="PRAI_dom"/>
</dbReference>
<keyword evidence="6 10" id="KW-0028">Amino-acid biosynthesis</keyword>
<evidence type="ECO:0000256" key="1">
    <source>
        <dbReference type="ARBA" id="ARBA00001164"/>
    </source>
</evidence>
<dbReference type="PANTHER" id="PTHR42894">
    <property type="entry name" value="N-(5'-PHOSPHORIBOSYL)ANTHRANILATE ISOMERASE"/>
    <property type="match status" value="1"/>
</dbReference>
<sequence length="202" mass="22171">MKVKICGIQNTESLQAAVEAGADFIGFMFADSKRRISTEKAKLLAAYVPTQVQKVGVFVNPTLKEVLDGIQQVGLNFVQLHGEESPDFCREIPVPVIKAFSIKNSGDIQKASQYDVAYYLFDSPGGKYRGGSGMTFDWSLLKDVNIPREQVILAGGLKPDNIQAAISEVNPAMVDVSSGVEIDGMKDLEKIQIFIQRAKKER</sequence>
<keyword evidence="9 10" id="KW-0413">Isomerase</keyword>
<dbReference type="InterPro" id="IPR044643">
    <property type="entry name" value="TrpF_fam"/>
</dbReference>
<evidence type="ECO:0000256" key="9">
    <source>
        <dbReference type="ARBA" id="ARBA00023235"/>
    </source>
</evidence>
<dbReference type="Pfam" id="PF00697">
    <property type="entry name" value="PRAI"/>
    <property type="match status" value="1"/>
</dbReference>
<evidence type="ECO:0000256" key="6">
    <source>
        <dbReference type="ARBA" id="ARBA00022605"/>
    </source>
</evidence>
<dbReference type="SUPFAM" id="SSF51366">
    <property type="entry name" value="Ribulose-phoshate binding barrel"/>
    <property type="match status" value="1"/>
</dbReference>
<dbReference type="UniPathway" id="UPA00035">
    <property type="reaction ID" value="UER00042"/>
</dbReference>
<reference evidence="12 13" key="1">
    <citation type="submission" date="2019-11" db="EMBL/GenBank/DDBJ databases">
        <authorList>
            <person name="Li J."/>
        </authorList>
    </citation>
    <scope>NUCLEOTIDE SEQUENCE [LARGE SCALE GENOMIC DNA]</scope>
    <source>
        <strain evidence="12 13">J4</strain>
    </source>
</reference>
<name>A0A6G1X995_9BACI</name>
<dbReference type="EMBL" id="WJNH01000009">
    <property type="protein sequence ID" value="MRG87544.1"/>
    <property type="molecule type" value="Genomic_DNA"/>
</dbReference>
<dbReference type="InterPro" id="IPR011060">
    <property type="entry name" value="RibuloseP-bd_barrel"/>
</dbReference>
<dbReference type="Proteomes" id="UP000480185">
    <property type="component" value="Unassembled WGS sequence"/>
</dbReference>
<dbReference type="GO" id="GO:0004640">
    <property type="term" value="F:phosphoribosylanthranilate isomerase activity"/>
    <property type="evidence" value="ECO:0007669"/>
    <property type="project" value="UniProtKB-UniRule"/>
</dbReference>
<evidence type="ECO:0000256" key="10">
    <source>
        <dbReference type="HAMAP-Rule" id="MF_00135"/>
    </source>
</evidence>
<evidence type="ECO:0000256" key="3">
    <source>
        <dbReference type="ARBA" id="ARBA00007571"/>
    </source>
</evidence>
<evidence type="ECO:0000256" key="2">
    <source>
        <dbReference type="ARBA" id="ARBA00004664"/>
    </source>
</evidence>
<dbReference type="InterPro" id="IPR013785">
    <property type="entry name" value="Aldolase_TIM"/>
</dbReference>
<evidence type="ECO:0000256" key="7">
    <source>
        <dbReference type="ARBA" id="ARBA00022822"/>
    </source>
</evidence>
<accession>A0A6G1X995</accession>
<organism evidence="12 13">
    <name type="scientific">Salinibacillus xinjiangensis</name>
    <dbReference type="NCBI Taxonomy" id="1229268"/>
    <lineage>
        <taxon>Bacteria</taxon>
        <taxon>Bacillati</taxon>
        <taxon>Bacillota</taxon>
        <taxon>Bacilli</taxon>
        <taxon>Bacillales</taxon>
        <taxon>Bacillaceae</taxon>
        <taxon>Salinibacillus</taxon>
    </lineage>
</organism>